<evidence type="ECO:0000313" key="5">
    <source>
        <dbReference type="Proteomes" id="UP000230750"/>
    </source>
</evidence>
<keyword evidence="1" id="KW-0813">Transport</keyword>
<proteinExistence type="predicted"/>
<dbReference type="PANTHER" id="PTHR16166">
    <property type="entry name" value="VACUOLAR PROTEIN SORTING-ASSOCIATED PROTEIN VPS13"/>
    <property type="match status" value="1"/>
</dbReference>
<dbReference type="GO" id="GO:0007005">
    <property type="term" value="P:mitochondrion organization"/>
    <property type="evidence" value="ECO:0007669"/>
    <property type="project" value="TreeGrafter"/>
</dbReference>
<dbReference type="OrthoDB" id="272810at2759"/>
<accession>A0A2G8LF25</accession>
<protein>
    <submittedName>
        <fullName evidence="4">Putative vacuolar protein sorting-associated protein 13D-like</fullName>
    </submittedName>
</protein>
<dbReference type="GO" id="GO:0006623">
    <property type="term" value="P:protein targeting to vacuole"/>
    <property type="evidence" value="ECO:0007669"/>
    <property type="project" value="TreeGrafter"/>
</dbReference>
<dbReference type="PANTHER" id="PTHR16166:SF141">
    <property type="entry name" value="INTERMEMBRANE LIPID TRANSFER PROTEIN VPS13D"/>
    <property type="match status" value="1"/>
</dbReference>
<gene>
    <name evidence="4" type="ORF">BSL78_04181</name>
</gene>
<dbReference type="Pfam" id="PF12624">
    <property type="entry name" value="VPS13_N"/>
    <property type="match status" value="1"/>
</dbReference>
<evidence type="ECO:0000259" key="3">
    <source>
        <dbReference type="Pfam" id="PF12624"/>
    </source>
</evidence>
<dbReference type="Proteomes" id="UP000230750">
    <property type="component" value="Unassembled WGS sequence"/>
</dbReference>
<dbReference type="InterPro" id="IPR026854">
    <property type="entry name" value="VPS13_N"/>
</dbReference>
<feature type="compositionally biased region" description="Low complexity" evidence="2">
    <location>
        <begin position="347"/>
        <end position="362"/>
    </location>
</feature>
<dbReference type="InterPro" id="IPR026847">
    <property type="entry name" value="VPS13"/>
</dbReference>
<dbReference type="EMBL" id="MRZV01000099">
    <property type="protein sequence ID" value="PIK58869.1"/>
    <property type="molecule type" value="Genomic_DNA"/>
</dbReference>
<name>A0A2G8LF25_STIJA</name>
<feature type="domain" description="Chorein N-terminal" evidence="3">
    <location>
        <begin position="6"/>
        <end position="333"/>
    </location>
</feature>
<sequence>MFVANVYQFLWLLMNKVKRWDVQLEIAAPQIIVPDSFHRKDATLVVLDFGRLQLTSNTAKGKGKSETSADIDIDDNEDLDDDFCTPLSTPPSEYSMEEEAMVTMEELTEADLGSELTQEALRAKLYDSYTLNLSDLQVMVGRATNNWKMANARSQSPLQVVKKFNISVKVERRLMFTTDPQWPSATLSGSIPSLSIHVNEQKILALNHCLTLLTDSDKDSRAGDVSVHGVFAKPETKTADTSGMEETFTQKTQALLEESRLLETQFCVDKISLEVQSRSRTIVELQVFGAKANLTKRPYDTSISLTVHGLLLIDALQQFGPDFELLVASHKDLSIHAPSGSIVDSETSTPRSPASPQSPASPVERGPEVPLQPDFASRLTQAGKNLSAALCQCLLHRDGRARMSQRKNPWTITATRKP</sequence>
<keyword evidence="5" id="KW-1185">Reference proteome</keyword>
<evidence type="ECO:0000313" key="4">
    <source>
        <dbReference type="EMBL" id="PIK58869.1"/>
    </source>
</evidence>
<evidence type="ECO:0000256" key="2">
    <source>
        <dbReference type="SAM" id="MobiDB-lite"/>
    </source>
</evidence>
<dbReference type="GO" id="GO:0045053">
    <property type="term" value="P:protein retention in Golgi apparatus"/>
    <property type="evidence" value="ECO:0007669"/>
    <property type="project" value="TreeGrafter"/>
</dbReference>
<reference evidence="4 5" key="1">
    <citation type="journal article" date="2017" name="PLoS Biol.">
        <title>The sea cucumber genome provides insights into morphological evolution and visceral regeneration.</title>
        <authorList>
            <person name="Zhang X."/>
            <person name="Sun L."/>
            <person name="Yuan J."/>
            <person name="Sun Y."/>
            <person name="Gao Y."/>
            <person name="Zhang L."/>
            <person name="Li S."/>
            <person name="Dai H."/>
            <person name="Hamel J.F."/>
            <person name="Liu C."/>
            <person name="Yu Y."/>
            <person name="Liu S."/>
            <person name="Lin W."/>
            <person name="Guo K."/>
            <person name="Jin S."/>
            <person name="Xu P."/>
            <person name="Storey K.B."/>
            <person name="Huan P."/>
            <person name="Zhang T."/>
            <person name="Zhou Y."/>
            <person name="Zhang J."/>
            <person name="Lin C."/>
            <person name="Li X."/>
            <person name="Xing L."/>
            <person name="Huo D."/>
            <person name="Sun M."/>
            <person name="Wang L."/>
            <person name="Mercier A."/>
            <person name="Li F."/>
            <person name="Yang H."/>
            <person name="Xiang J."/>
        </authorList>
    </citation>
    <scope>NUCLEOTIDE SEQUENCE [LARGE SCALE GENOMIC DNA]</scope>
    <source>
        <strain evidence="4">Shaxun</strain>
        <tissue evidence="4">Muscle</tissue>
    </source>
</reference>
<organism evidence="4 5">
    <name type="scientific">Stichopus japonicus</name>
    <name type="common">Sea cucumber</name>
    <dbReference type="NCBI Taxonomy" id="307972"/>
    <lineage>
        <taxon>Eukaryota</taxon>
        <taxon>Metazoa</taxon>
        <taxon>Echinodermata</taxon>
        <taxon>Eleutherozoa</taxon>
        <taxon>Echinozoa</taxon>
        <taxon>Holothuroidea</taxon>
        <taxon>Aspidochirotacea</taxon>
        <taxon>Aspidochirotida</taxon>
        <taxon>Stichopodidae</taxon>
        <taxon>Apostichopus</taxon>
    </lineage>
</organism>
<comment type="caution">
    <text evidence="4">The sequence shown here is derived from an EMBL/GenBank/DDBJ whole genome shotgun (WGS) entry which is preliminary data.</text>
</comment>
<feature type="region of interest" description="Disordered" evidence="2">
    <location>
        <begin position="338"/>
        <end position="371"/>
    </location>
</feature>
<evidence type="ECO:0000256" key="1">
    <source>
        <dbReference type="ARBA" id="ARBA00022448"/>
    </source>
</evidence>
<dbReference type="STRING" id="307972.A0A2G8LF25"/>
<dbReference type="AlphaFoldDB" id="A0A2G8LF25"/>